<evidence type="ECO:0000259" key="3">
    <source>
        <dbReference type="PROSITE" id="PS50004"/>
    </source>
</evidence>
<dbReference type="InterPro" id="IPR052118">
    <property type="entry name" value="Rho-GAP_regulator"/>
</dbReference>
<dbReference type="PROSITE" id="PS50004">
    <property type="entry name" value="C2"/>
    <property type="match status" value="1"/>
</dbReference>
<name>A0AAN8LNN1_9TELE</name>
<evidence type="ECO:0000256" key="2">
    <source>
        <dbReference type="SAM" id="MobiDB-lite"/>
    </source>
</evidence>
<feature type="compositionally biased region" description="Gly residues" evidence="2">
    <location>
        <begin position="1176"/>
        <end position="1193"/>
    </location>
</feature>
<dbReference type="InterPro" id="IPR057459">
    <property type="entry name" value="SYDE1/2_C2"/>
</dbReference>
<feature type="domain" description="C2" evidence="3">
    <location>
        <begin position="1203"/>
        <end position="1322"/>
    </location>
</feature>
<organism evidence="5 6">
    <name type="scientific">Coregonus suidteri</name>
    <dbReference type="NCBI Taxonomy" id="861788"/>
    <lineage>
        <taxon>Eukaryota</taxon>
        <taxon>Metazoa</taxon>
        <taxon>Chordata</taxon>
        <taxon>Craniata</taxon>
        <taxon>Vertebrata</taxon>
        <taxon>Euteleostomi</taxon>
        <taxon>Actinopterygii</taxon>
        <taxon>Neopterygii</taxon>
        <taxon>Teleostei</taxon>
        <taxon>Protacanthopterygii</taxon>
        <taxon>Salmoniformes</taxon>
        <taxon>Salmonidae</taxon>
        <taxon>Coregoninae</taxon>
        <taxon>Coregonus</taxon>
    </lineage>
</organism>
<dbReference type="GO" id="GO:0005096">
    <property type="term" value="F:GTPase activator activity"/>
    <property type="evidence" value="ECO:0007669"/>
    <property type="project" value="UniProtKB-KW"/>
</dbReference>
<feature type="compositionally biased region" description="Low complexity" evidence="2">
    <location>
        <begin position="1116"/>
        <end position="1141"/>
    </location>
</feature>
<feature type="region of interest" description="Disordered" evidence="2">
    <location>
        <begin position="808"/>
        <end position="841"/>
    </location>
</feature>
<dbReference type="PROSITE" id="PS50238">
    <property type="entry name" value="RHOGAP"/>
    <property type="match status" value="1"/>
</dbReference>
<dbReference type="GO" id="GO:0097060">
    <property type="term" value="C:synaptic membrane"/>
    <property type="evidence" value="ECO:0007669"/>
    <property type="project" value="TreeGrafter"/>
</dbReference>
<evidence type="ECO:0000256" key="1">
    <source>
        <dbReference type="ARBA" id="ARBA00022468"/>
    </source>
</evidence>
<dbReference type="InterPro" id="IPR000008">
    <property type="entry name" value="C2_dom"/>
</dbReference>
<dbReference type="SUPFAM" id="SSF49562">
    <property type="entry name" value="C2 domain (Calcium/lipid-binding domain, CaLB)"/>
    <property type="match status" value="1"/>
</dbReference>
<feature type="region of interest" description="Disordered" evidence="2">
    <location>
        <begin position="686"/>
        <end position="720"/>
    </location>
</feature>
<feature type="compositionally biased region" description="Low complexity" evidence="2">
    <location>
        <begin position="621"/>
        <end position="632"/>
    </location>
</feature>
<keyword evidence="6" id="KW-1185">Reference proteome</keyword>
<feature type="compositionally biased region" description="Low complexity" evidence="2">
    <location>
        <begin position="1056"/>
        <end position="1070"/>
    </location>
</feature>
<protein>
    <recommendedName>
        <fullName evidence="7">Rho GTPase-activating protein SYDE2</fullName>
    </recommendedName>
</protein>
<feature type="region of interest" description="Disordered" evidence="2">
    <location>
        <begin position="1581"/>
        <end position="1771"/>
    </location>
</feature>
<proteinExistence type="predicted"/>
<evidence type="ECO:0000313" key="6">
    <source>
        <dbReference type="Proteomes" id="UP001356427"/>
    </source>
</evidence>
<feature type="compositionally biased region" description="Acidic residues" evidence="2">
    <location>
        <begin position="1731"/>
        <end position="1742"/>
    </location>
</feature>
<feature type="domain" description="Rho-GAP" evidence="4">
    <location>
        <begin position="1360"/>
        <end position="1575"/>
    </location>
</feature>
<evidence type="ECO:0000259" key="4">
    <source>
        <dbReference type="PROSITE" id="PS50238"/>
    </source>
</evidence>
<keyword evidence="1" id="KW-0343">GTPase activation</keyword>
<dbReference type="SMART" id="SM00324">
    <property type="entry name" value="RhoGAP"/>
    <property type="match status" value="1"/>
</dbReference>
<dbReference type="GO" id="GO:0016477">
    <property type="term" value="P:cell migration"/>
    <property type="evidence" value="ECO:0007669"/>
    <property type="project" value="TreeGrafter"/>
</dbReference>
<dbReference type="EMBL" id="JAGTTL010000013">
    <property type="protein sequence ID" value="KAK6313823.1"/>
    <property type="molecule type" value="Genomic_DNA"/>
</dbReference>
<dbReference type="GO" id="GO:0007165">
    <property type="term" value="P:signal transduction"/>
    <property type="evidence" value="ECO:0007669"/>
    <property type="project" value="InterPro"/>
</dbReference>
<feature type="compositionally biased region" description="Pro residues" evidence="2">
    <location>
        <begin position="819"/>
        <end position="839"/>
    </location>
</feature>
<accession>A0AAN8LNN1</accession>
<dbReference type="Pfam" id="PF25336">
    <property type="entry name" value="C2_SYDE"/>
    <property type="match status" value="1"/>
</dbReference>
<sequence>MADPLRRNLLAKLRGKKSKKGTPAGGYSAATNGGREGKGKVSQNPDGQTHPVVMFAELHCLTDNIMRGNESYVNGIVENKVGLDREQSTVGVVETSAFPQQDEASATMHINTSRGPGDNQGSGCSGFRGRVNEELLGVSLQRATQYGGNDRDEMIRIHKQGPGYFSGQVQQGHIGRPNEQRKHFVPIPRQYSAGDSIGFGSSSPNNHIIYHRRPDGVVKVTNGHYPASKSNETNVYFDKDLKTRVSHGKVDDSCHQTVYNYKEDNGQRSINDFKGKVNVHPGHNQILKTNVTTNGTQMYPPGIPCAHHLDSNYTEENIVIRNIESYGSSPEFTGDNIRVTHLQSPTIFPIELEICDVNVASHFICAREGTLRHYSLDSEDDDYYDNVILPFYVSESLGPNDRKSSDKVEAIESGKDVPKGHVISDSVQETDRLQSQLKEAYYLLINTMHDISFDGQVSVNGFIDQASSSSHSQDSVCSRLSIKHVDSDAWSSGEHSAQQVSDTDSILLCLLNENCDPCLKNNFISKSLMNLSASRIGPHLLRSTSDRAIKYPSGVHNAPCIQALGSQSPAVVGACEDGDGASRPQAVGASDPFEKQACYDGGTSSDDLLQDTGDDFKLNESSGSVNSLTGSSDNAYTQQGGKSKRDGEMSAWDRGGSAKPHGVTVNKMQEWMHKGRLLSSEMKQRIAGSMPRTHGTHGGLDSAPRPSQGQASSVPGGSKPAALTTRVHRAIPAAVVPCQSQAVHQSALIENVHSYSNGREVGEGKASELSLWRPPLNTITVSKKRNWLQQSSGRPHHTTQDDSQCILGAEEDNGHGHAPRPPPSPFPEYLKPPGPPPSRPLCLHQPQVSMCHARVGPQPRGVDPAEENDADDEGEIWYNPIPEDEEPELPHIYRPAATPQVRLMVPTRPQEPQAPQTQRRPSRGGGAGRALEGCSPDLEGVGESLGGGGGEGSQQGNAVHSMEPSVQLHRQMLLTCKPQEEGPSSSSRATATAEGPDLATPGFSPPSSPNPAKKGSSLNWSFPDKIKSPRTVRKLSMKMKKLPELSRKLSVKGIPSNNNNTSGNGASASSQSETRTHCPKTNSGTEPGSAPPRLSPGGGQGVAASRNVISRYHLDSSVSTQQSYSKKKSSGTSKSASKGGYLSDGDSPELVAKSGKHRSSEGKGGKVKEKEKDPATGGGERTGAGGVTGGGGSSKLHGTELDIDAFRHYAFTEQPKCTQYISGLMSLHFYGAEDLKPSRVDSRDVYCAIQVDSVNKARTALLTCRTTFLDMDHTFNIELENAQHLKLVVFSWDPTPKKNRVCCHGTVVLPALFRVTRSHQLAVKLEPRGLIYVKLNLMEQWQNSLDGGYDGDRERQMFGVEAWRVVERENTGLMVPLLIEKCITEIEKRGCQVVGLYRLCGSAAVKKELREAFERDSLGVELCENTYPDINVITGVLKDYLRELPYPLITKHLYEAVLDSMAKRPLRIGAGGCENDLADTEQTVSLLENLPEVERLTLRRLLDHLKLVASHHEVNKMTCQNLAVCFGPVLLSQRQEASCHSNRVFIDSEELASALHFKKHIEVLHYLLQLWPVVDPHGKTSSPILEHPGPADQPAAPPLRRRKERPQVLNLSDAEMAGVLRPRPGRLDSPSNRYAGDWSRCGEHYFPPPLPQEENDYDDVPSEDMEVTEEGQEGEDRGQEWGEELRQEGLLDRGQKEGQAEPPTAEHEVMEGPVEKEEEEREAEKERVEEREAEEERVEESDVSSGGQPSDDRVCADDDDDDDDDDESILPLHLPKEHTYQAYMKIQDISPVLSNRVNLRDLQESIDTLIGNLERELNKNNLKVGY</sequence>
<dbReference type="SUPFAM" id="SSF48350">
    <property type="entry name" value="GTPase activation domain, GAP"/>
    <property type="match status" value="1"/>
</dbReference>
<evidence type="ECO:0000313" key="5">
    <source>
        <dbReference type="EMBL" id="KAK6313823.1"/>
    </source>
</evidence>
<gene>
    <name evidence="5" type="ORF">J4Q44_G00152820</name>
</gene>
<dbReference type="InterPro" id="IPR000198">
    <property type="entry name" value="RhoGAP_dom"/>
</dbReference>
<feature type="compositionally biased region" description="Acidic residues" evidence="2">
    <location>
        <begin position="1653"/>
        <end position="1673"/>
    </location>
</feature>
<evidence type="ECO:0008006" key="7">
    <source>
        <dbReference type="Google" id="ProtNLM"/>
    </source>
</evidence>
<dbReference type="Gene3D" id="2.60.40.150">
    <property type="entry name" value="C2 domain"/>
    <property type="match status" value="1"/>
</dbReference>
<feature type="compositionally biased region" description="Basic and acidic residues" evidence="2">
    <location>
        <begin position="1674"/>
        <end position="1715"/>
    </location>
</feature>
<feature type="compositionally biased region" description="Gly residues" evidence="2">
    <location>
        <begin position="943"/>
        <end position="953"/>
    </location>
</feature>
<feature type="compositionally biased region" description="Polar residues" evidence="2">
    <location>
        <begin position="705"/>
        <end position="715"/>
    </location>
</feature>
<feature type="compositionally biased region" description="Acidic residues" evidence="2">
    <location>
        <begin position="1757"/>
        <end position="1768"/>
    </location>
</feature>
<feature type="compositionally biased region" description="Basic residues" evidence="2">
    <location>
        <begin position="1028"/>
        <end position="1040"/>
    </location>
</feature>
<feature type="region of interest" description="Disordered" evidence="2">
    <location>
        <begin position="13"/>
        <end position="48"/>
    </location>
</feature>
<dbReference type="Pfam" id="PF00620">
    <property type="entry name" value="RhoGAP"/>
    <property type="match status" value="1"/>
</dbReference>
<reference evidence="5 6" key="1">
    <citation type="submission" date="2021-04" db="EMBL/GenBank/DDBJ databases">
        <authorList>
            <person name="De Guttry C."/>
            <person name="Zahm M."/>
            <person name="Klopp C."/>
            <person name="Cabau C."/>
            <person name="Louis A."/>
            <person name="Berthelot C."/>
            <person name="Parey E."/>
            <person name="Roest Crollius H."/>
            <person name="Montfort J."/>
            <person name="Robinson-Rechavi M."/>
            <person name="Bucao C."/>
            <person name="Bouchez O."/>
            <person name="Gislard M."/>
            <person name="Lluch J."/>
            <person name="Milhes M."/>
            <person name="Lampietro C."/>
            <person name="Lopez Roques C."/>
            <person name="Donnadieu C."/>
            <person name="Braasch I."/>
            <person name="Desvignes T."/>
            <person name="Postlethwait J."/>
            <person name="Bobe J."/>
            <person name="Wedekind C."/>
            <person name="Guiguen Y."/>
        </authorList>
    </citation>
    <scope>NUCLEOTIDE SEQUENCE [LARGE SCALE GENOMIC DNA]</scope>
    <source>
        <strain evidence="5">Cs_M1</strain>
        <tissue evidence="5">Blood</tissue>
    </source>
</reference>
<dbReference type="PANTHER" id="PTHR46150">
    <property type="entry name" value="RHO GTPASE-ACTIVATING PROTEIN 100F"/>
    <property type="match status" value="1"/>
</dbReference>
<dbReference type="Proteomes" id="UP001356427">
    <property type="component" value="Unassembled WGS sequence"/>
</dbReference>
<feature type="region of interest" description="Disordered" evidence="2">
    <location>
        <begin position="905"/>
        <end position="1195"/>
    </location>
</feature>
<feature type="compositionally biased region" description="Basic and acidic residues" evidence="2">
    <location>
        <begin position="1158"/>
        <end position="1174"/>
    </location>
</feature>
<dbReference type="FunFam" id="1.10.555.10:FF:000031">
    <property type="entry name" value="rho GTPase-activating protein 100F isoform X6"/>
    <property type="match status" value="1"/>
</dbReference>
<dbReference type="Gene3D" id="1.10.555.10">
    <property type="entry name" value="Rho GTPase activation protein"/>
    <property type="match status" value="1"/>
</dbReference>
<dbReference type="InterPro" id="IPR008936">
    <property type="entry name" value="Rho_GTPase_activation_prot"/>
</dbReference>
<dbReference type="GO" id="GO:0046578">
    <property type="term" value="P:regulation of Ras protein signal transduction"/>
    <property type="evidence" value="ECO:0007669"/>
    <property type="project" value="TreeGrafter"/>
</dbReference>
<feature type="region of interest" description="Disordered" evidence="2">
    <location>
        <begin position="600"/>
        <end position="664"/>
    </location>
</feature>
<comment type="caution">
    <text evidence="5">The sequence shown here is derived from an EMBL/GenBank/DDBJ whole genome shotgun (WGS) entry which is preliminary data.</text>
</comment>
<dbReference type="PANTHER" id="PTHR46150:SF1">
    <property type="entry name" value="RHO GTPASE-ACTIVATING PROTEIN SYDE2"/>
    <property type="match status" value="1"/>
</dbReference>
<dbReference type="InterPro" id="IPR035892">
    <property type="entry name" value="C2_domain_sf"/>
</dbReference>